<evidence type="ECO:0000259" key="4">
    <source>
        <dbReference type="PROSITE" id="PS51720"/>
    </source>
</evidence>
<dbReference type="Ensembl" id="ENSCVAT00000029112.1">
    <property type="protein sequence ID" value="ENSCVAP00000032898.1"/>
    <property type="gene ID" value="ENSCVAG00000023293.1"/>
</dbReference>
<evidence type="ECO:0000256" key="1">
    <source>
        <dbReference type="ARBA" id="ARBA00008535"/>
    </source>
</evidence>
<dbReference type="PANTHER" id="PTHR10903">
    <property type="entry name" value="GTPASE, IMAP FAMILY MEMBER-RELATED"/>
    <property type="match status" value="1"/>
</dbReference>
<evidence type="ECO:0000313" key="6">
    <source>
        <dbReference type="Proteomes" id="UP000265020"/>
    </source>
</evidence>
<dbReference type="SUPFAM" id="SSF52540">
    <property type="entry name" value="P-loop containing nucleoside triphosphate hydrolases"/>
    <property type="match status" value="1"/>
</dbReference>
<dbReference type="Gene3D" id="3.40.50.300">
    <property type="entry name" value="P-loop containing nucleotide triphosphate hydrolases"/>
    <property type="match status" value="1"/>
</dbReference>
<reference evidence="5" key="1">
    <citation type="submission" date="2025-08" db="UniProtKB">
        <authorList>
            <consortium name="Ensembl"/>
        </authorList>
    </citation>
    <scope>IDENTIFICATION</scope>
</reference>
<dbReference type="Pfam" id="PF04548">
    <property type="entry name" value="AIG1"/>
    <property type="match status" value="1"/>
</dbReference>
<sequence>TLGFCGGATCIVWKSSAASDGGIIQCLRIVLIGKTGCGKSSSGNTILGREEFVANVSQMSITKCCKKSLGEVNGRPVAVVDTPGLFDDSLTQEEVNKELLKCISLLAPGPHVFLVVVPIGGRLTPEEMETLQLIKLGFGKNSEKYTIMLLTKGDLLKGKQSIEDYIEKNCHFPVWLHRQLLFSPQKSVIIRQHCRNLSSRIFCMPVGLSTVVVSH</sequence>
<evidence type="ECO:0000256" key="3">
    <source>
        <dbReference type="ARBA" id="ARBA00023134"/>
    </source>
</evidence>
<keyword evidence="3" id="KW-0342">GTP-binding</keyword>
<comment type="similarity">
    <text evidence="1">Belongs to the TRAFAC class TrmE-Era-EngA-EngB-Septin-like GTPase superfamily. AIG1/Toc34/Toc159-like paraseptin GTPase family. IAN subfamily.</text>
</comment>
<accession>A0A3Q2EJX8</accession>
<proteinExistence type="inferred from homology"/>
<dbReference type="OMA" id="LTIMEFP"/>
<reference evidence="5" key="2">
    <citation type="submission" date="2025-09" db="UniProtKB">
        <authorList>
            <consortium name="Ensembl"/>
        </authorList>
    </citation>
    <scope>IDENTIFICATION</scope>
</reference>
<dbReference type="InterPro" id="IPR027417">
    <property type="entry name" value="P-loop_NTPase"/>
</dbReference>
<name>A0A3Q2EJX8_CYPVA</name>
<dbReference type="PANTHER" id="PTHR10903:SF188">
    <property type="entry name" value="GTPASE IMAP FAMILY MEMBER 2-LIKE-RELATED"/>
    <property type="match status" value="1"/>
</dbReference>
<dbReference type="FunFam" id="3.40.50.300:FF:000366">
    <property type="entry name" value="GTPase, IMAP family member 2"/>
    <property type="match status" value="1"/>
</dbReference>
<protein>
    <recommendedName>
        <fullName evidence="4">AIG1-type G domain-containing protein</fullName>
    </recommendedName>
</protein>
<dbReference type="AlphaFoldDB" id="A0A3Q2EJX8"/>
<evidence type="ECO:0000256" key="2">
    <source>
        <dbReference type="ARBA" id="ARBA00022741"/>
    </source>
</evidence>
<keyword evidence="6" id="KW-1185">Reference proteome</keyword>
<dbReference type="Proteomes" id="UP000265020">
    <property type="component" value="Unassembled WGS sequence"/>
</dbReference>
<dbReference type="InterPro" id="IPR006703">
    <property type="entry name" value="G_AIG1"/>
</dbReference>
<dbReference type="InterPro" id="IPR045058">
    <property type="entry name" value="GIMA/IAN/Toc"/>
</dbReference>
<dbReference type="STRING" id="28743.ENSCVAP00000032898"/>
<evidence type="ECO:0000313" key="5">
    <source>
        <dbReference type="Ensembl" id="ENSCVAP00000032898.1"/>
    </source>
</evidence>
<feature type="domain" description="AIG1-type G" evidence="4">
    <location>
        <begin position="24"/>
        <end position="215"/>
    </location>
</feature>
<dbReference type="GeneTree" id="ENSGT00940000164100"/>
<organism evidence="5 6">
    <name type="scientific">Cyprinodon variegatus</name>
    <name type="common">Sheepshead minnow</name>
    <dbReference type="NCBI Taxonomy" id="28743"/>
    <lineage>
        <taxon>Eukaryota</taxon>
        <taxon>Metazoa</taxon>
        <taxon>Chordata</taxon>
        <taxon>Craniata</taxon>
        <taxon>Vertebrata</taxon>
        <taxon>Euteleostomi</taxon>
        <taxon>Actinopterygii</taxon>
        <taxon>Neopterygii</taxon>
        <taxon>Teleostei</taxon>
        <taxon>Neoteleostei</taxon>
        <taxon>Acanthomorphata</taxon>
        <taxon>Ovalentaria</taxon>
        <taxon>Atherinomorphae</taxon>
        <taxon>Cyprinodontiformes</taxon>
        <taxon>Cyprinodontidae</taxon>
        <taxon>Cyprinodon</taxon>
    </lineage>
</organism>
<keyword evidence="2" id="KW-0547">Nucleotide-binding</keyword>
<dbReference type="PROSITE" id="PS51720">
    <property type="entry name" value="G_AIG1"/>
    <property type="match status" value="1"/>
</dbReference>
<dbReference type="GO" id="GO:0005525">
    <property type="term" value="F:GTP binding"/>
    <property type="evidence" value="ECO:0007669"/>
    <property type="project" value="UniProtKB-KW"/>
</dbReference>